<dbReference type="InterPro" id="IPR011108">
    <property type="entry name" value="RMMBL"/>
</dbReference>
<evidence type="ECO:0000256" key="2">
    <source>
        <dbReference type="ARBA" id="ARBA00022664"/>
    </source>
</evidence>
<dbReference type="Pfam" id="PF00753">
    <property type="entry name" value="Lactamase_B"/>
    <property type="match status" value="1"/>
</dbReference>
<dbReference type="InterPro" id="IPR036866">
    <property type="entry name" value="RibonucZ/Hydroxyglut_hydro"/>
</dbReference>
<dbReference type="CDD" id="cd16292">
    <property type="entry name" value="CPSF3-like_MBL-fold"/>
    <property type="match status" value="1"/>
</dbReference>
<comment type="subcellular location">
    <subcellularLocation>
        <location evidence="1">Nucleus</location>
    </subcellularLocation>
</comment>
<keyword evidence="2" id="KW-0507">mRNA processing</keyword>
<evidence type="ECO:0008006" key="12">
    <source>
        <dbReference type="Google" id="ProtNLM"/>
    </source>
</evidence>
<evidence type="ECO:0000313" key="10">
    <source>
        <dbReference type="EMBL" id="GHP07040.1"/>
    </source>
</evidence>
<dbReference type="Pfam" id="PF07521">
    <property type="entry name" value="RMMBL"/>
    <property type="match status" value="1"/>
</dbReference>
<keyword evidence="11" id="KW-1185">Reference proteome</keyword>
<dbReference type="OrthoDB" id="10249535at2759"/>
<feature type="domain" description="Metallo-beta-lactamase" evidence="7">
    <location>
        <begin position="99"/>
        <end position="308"/>
    </location>
</feature>
<dbReference type="InterPro" id="IPR022712">
    <property type="entry name" value="Beta_Casp"/>
</dbReference>
<dbReference type="AlphaFoldDB" id="A0A830HMM8"/>
<evidence type="ECO:0000259" key="9">
    <source>
        <dbReference type="SMART" id="SM01098"/>
    </source>
</evidence>
<dbReference type="Proteomes" id="UP000660262">
    <property type="component" value="Unassembled WGS sequence"/>
</dbReference>
<dbReference type="GO" id="GO:0006398">
    <property type="term" value="P:mRNA 3'-end processing by stem-loop binding and cleavage"/>
    <property type="evidence" value="ECO:0007669"/>
    <property type="project" value="TreeGrafter"/>
</dbReference>
<dbReference type="InterPro" id="IPR021718">
    <property type="entry name" value="CPSF73-100_C"/>
</dbReference>
<feature type="domain" description="Pre-mRNA 3'-end-processing endonuclease polyadenylation factor C-term" evidence="9">
    <location>
        <begin position="586"/>
        <end position="846"/>
    </location>
</feature>
<organism evidence="10 11">
    <name type="scientific">Pycnococcus provasolii</name>
    <dbReference type="NCBI Taxonomy" id="41880"/>
    <lineage>
        <taxon>Eukaryota</taxon>
        <taxon>Viridiplantae</taxon>
        <taxon>Chlorophyta</taxon>
        <taxon>Pseudoscourfieldiophyceae</taxon>
        <taxon>Pseudoscourfieldiales</taxon>
        <taxon>Pycnococcaceae</taxon>
        <taxon>Pycnococcus</taxon>
    </lineage>
</organism>
<keyword evidence="3" id="KW-0540">Nuclease</keyword>
<evidence type="ECO:0000256" key="6">
    <source>
        <dbReference type="SAM" id="MobiDB-lite"/>
    </source>
</evidence>
<sequence length="852" mass="92164">MSCHASCHVPPKLTPILQNPILHHGLHSSIYSGLLFSLRSPLRRRRIPVLCCVVLAMATSSVAVNVAGKRPLSPSSSELLQHASNTLEVTPLGAGQEVGRSCCLLKFQGKTVMFDSGIHPGYSGHVSLPFFDHVDLATVDLCLVTHFHLDHCASLPYLITKTTFKGRVFMTHATKAVYRLMLTDFLKVSGRGDDALYDEKDLVASLERIETVDFHQEREVAGVRFWCYVAGHVLGACMFMVDIAGTRVLYTGDYSREEDRHLQAAELPSVSPDVLIIESTYGVQSHDPRLNREKRFTELVATTVLRGGKCLIPVFALGRAQELLLILDEFWATHPEVRHVPIYYASPLARKCMAVYQTYINSMNAHIQGAFRERGNPWEFKHIQYLSGGIEALDDHGPVVVMASPGMLQSGLSRQLFDAWCTDAQNATVIPGYCVEGTLAKHIMTEPREVQRLNGEMVPLRMSVAYISFSAHSDYTQTSQFVQALDPPHVVLVHGEATEMDRLRKALSHKLKASAAAAAASTADAKSDASATAYKASVLAPKNCVTVSLTFKTEKLARAVGRLARGEPWMARVNGDDDDSAPLVREGTSIAGVLVQRGFQHQLIDASELPTYTRLGSASVAQVQHLHLSRPFRVLASRVAVMYQGTRVIEDGAAFVVGAVDAEKETSDDVKKEAAAVGGGGGGAPNEGTVEVRHVAKGQATMTWISDPVSDMLADSVAATNLRLACDPNPALGPPGDEGPDKAAAAAAAAKKEKKDSSSEQPSEVESVLELLKSIFGDAELHGDDESSVVVRRDGTSVTVSVETSLVRIMDNDEGGAPTANPAAAELLRSQVETAIRRLARILRPLDLTACC</sequence>
<feature type="domain" description="Beta-Casp" evidence="8">
    <location>
        <begin position="320"/>
        <end position="443"/>
    </location>
</feature>
<gene>
    <name evidence="10" type="ORF">PPROV_000578300</name>
</gene>
<dbReference type="Pfam" id="PF11718">
    <property type="entry name" value="CPSF73-100_C"/>
    <property type="match status" value="1"/>
</dbReference>
<evidence type="ECO:0000259" key="8">
    <source>
        <dbReference type="SMART" id="SM01027"/>
    </source>
</evidence>
<dbReference type="Gene3D" id="3.40.50.10890">
    <property type="match status" value="1"/>
</dbReference>
<dbReference type="GO" id="GO:0005847">
    <property type="term" value="C:mRNA cleavage and polyadenylation specificity factor complex"/>
    <property type="evidence" value="ECO:0007669"/>
    <property type="project" value="TreeGrafter"/>
</dbReference>
<feature type="region of interest" description="Disordered" evidence="6">
    <location>
        <begin position="728"/>
        <end position="764"/>
    </location>
</feature>
<evidence type="ECO:0000256" key="3">
    <source>
        <dbReference type="ARBA" id="ARBA00022722"/>
    </source>
</evidence>
<evidence type="ECO:0000313" key="11">
    <source>
        <dbReference type="Proteomes" id="UP000660262"/>
    </source>
</evidence>
<dbReference type="GO" id="GO:0004534">
    <property type="term" value="F:5'-3' RNA exonuclease activity"/>
    <property type="evidence" value="ECO:0007669"/>
    <property type="project" value="TreeGrafter"/>
</dbReference>
<comment type="caution">
    <text evidence="10">The sequence shown here is derived from an EMBL/GenBank/DDBJ whole genome shotgun (WGS) entry which is preliminary data.</text>
</comment>
<keyword evidence="4" id="KW-0378">Hydrolase</keyword>
<dbReference type="Pfam" id="PF10996">
    <property type="entry name" value="Beta-Casp"/>
    <property type="match status" value="1"/>
</dbReference>
<dbReference type="GO" id="GO:0004521">
    <property type="term" value="F:RNA endonuclease activity"/>
    <property type="evidence" value="ECO:0007669"/>
    <property type="project" value="TreeGrafter"/>
</dbReference>
<dbReference type="PANTHER" id="PTHR11203:SF11">
    <property type="entry name" value="CLEAVAGE AND POLYADENYLATION SPECIFICITY FACTOR SUBUNIT 3"/>
    <property type="match status" value="1"/>
</dbReference>
<accession>A0A830HMM8</accession>
<keyword evidence="5" id="KW-0539">Nucleus</keyword>
<protein>
    <recommendedName>
        <fullName evidence="12">Beta-Casp domain-containing protein</fullName>
    </recommendedName>
</protein>
<proteinExistence type="predicted"/>
<dbReference type="FunFam" id="3.40.50.10890:FF:000001">
    <property type="entry name" value="Cleavage and polyadenylation specificity factor subunit 3"/>
    <property type="match status" value="1"/>
</dbReference>
<dbReference type="SUPFAM" id="SSF56281">
    <property type="entry name" value="Metallo-hydrolase/oxidoreductase"/>
    <property type="match status" value="1"/>
</dbReference>
<evidence type="ECO:0000259" key="7">
    <source>
        <dbReference type="SMART" id="SM00849"/>
    </source>
</evidence>
<name>A0A830HMM8_9CHLO</name>
<dbReference type="PANTHER" id="PTHR11203">
    <property type="entry name" value="CLEAVAGE AND POLYADENYLATION SPECIFICITY FACTOR FAMILY MEMBER"/>
    <property type="match status" value="1"/>
</dbReference>
<evidence type="ECO:0000256" key="5">
    <source>
        <dbReference type="ARBA" id="ARBA00023242"/>
    </source>
</evidence>
<dbReference type="Gene3D" id="3.60.15.10">
    <property type="entry name" value="Ribonuclease Z/Hydroxyacylglutathione hydrolase-like"/>
    <property type="match status" value="1"/>
</dbReference>
<evidence type="ECO:0000256" key="1">
    <source>
        <dbReference type="ARBA" id="ARBA00004123"/>
    </source>
</evidence>
<dbReference type="InterPro" id="IPR050698">
    <property type="entry name" value="MBL"/>
</dbReference>
<dbReference type="InterPro" id="IPR001279">
    <property type="entry name" value="Metallo-B-lactamas"/>
</dbReference>
<dbReference type="GO" id="GO:0003723">
    <property type="term" value="F:RNA binding"/>
    <property type="evidence" value="ECO:0007669"/>
    <property type="project" value="TreeGrafter"/>
</dbReference>
<dbReference type="SMART" id="SM01027">
    <property type="entry name" value="Beta-Casp"/>
    <property type="match status" value="1"/>
</dbReference>
<reference evidence="10" key="1">
    <citation type="submission" date="2020-10" db="EMBL/GenBank/DDBJ databases">
        <title>Unveiling of a novel bifunctional photoreceptor, Dualchrome1, isolated from a cosmopolitan green alga.</title>
        <authorList>
            <person name="Suzuki S."/>
            <person name="Kawachi M."/>
        </authorList>
    </citation>
    <scope>NUCLEOTIDE SEQUENCE</scope>
    <source>
        <strain evidence="10">NIES 2893</strain>
    </source>
</reference>
<dbReference type="EMBL" id="BNJQ01000015">
    <property type="protein sequence ID" value="GHP07040.1"/>
    <property type="molecule type" value="Genomic_DNA"/>
</dbReference>
<dbReference type="SMART" id="SM01098">
    <property type="entry name" value="CPSF73-100_C"/>
    <property type="match status" value="1"/>
</dbReference>
<evidence type="ECO:0000256" key="4">
    <source>
        <dbReference type="ARBA" id="ARBA00022801"/>
    </source>
</evidence>
<dbReference type="SMART" id="SM00849">
    <property type="entry name" value="Lactamase_B"/>
    <property type="match status" value="1"/>
</dbReference>